<feature type="domain" description="Major facilitator superfamily (MFS) profile" evidence="5">
    <location>
        <begin position="18"/>
        <end position="400"/>
    </location>
</feature>
<dbReference type="OrthoDB" id="9803985at2"/>
<evidence type="ECO:0000256" key="1">
    <source>
        <dbReference type="ARBA" id="ARBA00022692"/>
    </source>
</evidence>
<evidence type="ECO:0000256" key="2">
    <source>
        <dbReference type="ARBA" id="ARBA00022989"/>
    </source>
</evidence>
<dbReference type="PANTHER" id="PTHR23518:SF2">
    <property type="entry name" value="MAJOR FACILITATOR SUPERFAMILY TRANSPORTER"/>
    <property type="match status" value="1"/>
</dbReference>
<dbReference type="CDD" id="cd17370">
    <property type="entry name" value="MFS_MJ1317_like"/>
    <property type="match status" value="1"/>
</dbReference>
<dbReference type="Gene3D" id="1.20.1250.20">
    <property type="entry name" value="MFS general substrate transporter like domains"/>
    <property type="match status" value="2"/>
</dbReference>
<organism evidence="6 7">
    <name type="scientific">Rhizobium vallis</name>
    <dbReference type="NCBI Taxonomy" id="634290"/>
    <lineage>
        <taxon>Bacteria</taxon>
        <taxon>Pseudomonadati</taxon>
        <taxon>Pseudomonadota</taxon>
        <taxon>Alphaproteobacteria</taxon>
        <taxon>Hyphomicrobiales</taxon>
        <taxon>Rhizobiaceae</taxon>
        <taxon>Rhizobium/Agrobacterium group</taxon>
        <taxon>Rhizobium</taxon>
    </lineage>
</organism>
<keyword evidence="7" id="KW-1185">Reference proteome</keyword>
<sequence>MAETAVKGSKPPHAIPAGVWALGFVSLFMDVSSEMIHALLPVYMVTVLGASALSVGIIEGIAEATAAITKVFSGAISDWFGKRKLLVLAGYGMAALTKPVFPLAPSIDWLVAARFIDRVGKGIRGAPRDALIADITSPEIRGASFGLRQSLDTVGAFLGPALALVLMWWTADRFATVFWIAVIPAFVSVGIVLFLVKEPAKVATGNAARVPLRRQDLLRLPAAYWLITAVAAIFTLARFSEAFLLLDAGRLGLPVMLVPLVLIGMNLVYALSAYPIGILADRFDRVTLLLIGVGLLIAADLALAFLPGFLGLGLGVLLWGLHMGTTQGVFAALVADAAPADLRGTAFGAFNLVSGVALLLASVIAGALWEEAGPAVTFVAGAAFAALAGATLFAMKAPITQKT</sequence>
<feature type="transmembrane region" description="Helical" evidence="4">
    <location>
        <begin position="12"/>
        <end position="29"/>
    </location>
</feature>
<feature type="transmembrane region" description="Helical" evidence="4">
    <location>
        <begin position="286"/>
        <end position="310"/>
    </location>
</feature>
<dbReference type="EMBL" id="RJTH01000010">
    <property type="protein sequence ID" value="RUM22213.1"/>
    <property type="molecule type" value="Genomic_DNA"/>
</dbReference>
<feature type="transmembrane region" description="Helical" evidence="4">
    <location>
        <begin position="151"/>
        <end position="171"/>
    </location>
</feature>
<dbReference type="PANTHER" id="PTHR23518">
    <property type="entry name" value="C-METHYLTRANSFERASE"/>
    <property type="match status" value="1"/>
</dbReference>
<evidence type="ECO:0000256" key="4">
    <source>
        <dbReference type="SAM" id="Phobius"/>
    </source>
</evidence>
<dbReference type="InterPro" id="IPR011701">
    <property type="entry name" value="MFS"/>
</dbReference>
<dbReference type="RefSeq" id="WP_126923946.1">
    <property type="nucleotide sequence ID" value="NZ_ML133695.1"/>
</dbReference>
<dbReference type="AlphaFoldDB" id="A0A3S0R6W3"/>
<evidence type="ECO:0000313" key="6">
    <source>
        <dbReference type="EMBL" id="RUM22213.1"/>
    </source>
</evidence>
<feature type="transmembrane region" description="Helical" evidence="4">
    <location>
        <begin position="35"/>
        <end position="58"/>
    </location>
</feature>
<name>A0A3S0R6W3_9HYPH</name>
<feature type="transmembrane region" description="Helical" evidence="4">
    <location>
        <begin position="217"/>
        <end position="239"/>
    </location>
</feature>
<keyword evidence="2 4" id="KW-1133">Transmembrane helix</keyword>
<evidence type="ECO:0000313" key="7">
    <source>
        <dbReference type="Proteomes" id="UP000278823"/>
    </source>
</evidence>
<feature type="transmembrane region" description="Helical" evidence="4">
    <location>
        <begin position="316"/>
        <end position="335"/>
    </location>
</feature>
<proteinExistence type="predicted"/>
<evidence type="ECO:0000256" key="3">
    <source>
        <dbReference type="ARBA" id="ARBA00023136"/>
    </source>
</evidence>
<keyword evidence="3 4" id="KW-0472">Membrane</keyword>
<dbReference type="InterPro" id="IPR020846">
    <property type="entry name" value="MFS_dom"/>
</dbReference>
<keyword evidence="1 4" id="KW-0812">Transmembrane</keyword>
<dbReference type="PROSITE" id="PS50850">
    <property type="entry name" value="MFS"/>
    <property type="match status" value="1"/>
</dbReference>
<feature type="transmembrane region" description="Helical" evidence="4">
    <location>
        <begin position="375"/>
        <end position="395"/>
    </location>
</feature>
<dbReference type="Pfam" id="PF07690">
    <property type="entry name" value="MFS_1"/>
    <property type="match status" value="1"/>
</dbReference>
<dbReference type="GO" id="GO:0022857">
    <property type="term" value="F:transmembrane transporter activity"/>
    <property type="evidence" value="ECO:0007669"/>
    <property type="project" value="InterPro"/>
</dbReference>
<comment type="caution">
    <text evidence="6">The sequence shown here is derived from an EMBL/GenBank/DDBJ whole genome shotgun (WGS) entry which is preliminary data.</text>
</comment>
<dbReference type="SUPFAM" id="SSF103473">
    <property type="entry name" value="MFS general substrate transporter"/>
    <property type="match status" value="1"/>
</dbReference>
<protein>
    <submittedName>
        <fullName evidence="6">MFS transporter</fullName>
    </submittedName>
</protein>
<feature type="transmembrane region" description="Helical" evidence="4">
    <location>
        <begin position="177"/>
        <end position="196"/>
    </location>
</feature>
<gene>
    <name evidence="6" type="ORF">EFQ99_25325</name>
</gene>
<accession>A0A3S0R6W3</accession>
<dbReference type="Proteomes" id="UP000278823">
    <property type="component" value="Unassembled WGS sequence"/>
</dbReference>
<feature type="transmembrane region" description="Helical" evidence="4">
    <location>
        <begin position="251"/>
        <end position="274"/>
    </location>
</feature>
<reference evidence="7" key="1">
    <citation type="submission" date="2018-11" db="EMBL/GenBank/DDBJ databases">
        <title>Rhizobium chutanense sp. nov., isolated from root nodules of Phaseolus vulgaris in China.</title>
        <authorList>
            <person name="Huo Y."/>
        </authorList>
    </citation>
    <scope>NUCLEOTIDE SEQUENCE [LARGE SCALE GENOMIC DNA]</scope>
    <source>
        <strain evidence="7">CCBAU 65647</strain>
    </source>
</reference>
<dbReference type="InterPro" id="IPR036259">
    <property type="entry name" value="MFS_trans_sf"/>
</dbReference>
<feature type="transmembrane region" description="Helical" evidence="4">
    <location>
        <begin position="347"/>
        <end position="369"/>
    </location>
</feature>
<evidence type="ECO:0000259" key="5">
    <source>
        <dbReference type="PROSITE" id="PS50850"/>
    </source>
</evidence>